<feature type="compositionally biased region" description="Basic and acidic residues" evidence="1">
    <location>
        <begin position="15"/>
        <end position="24"/>
    </location>
</feature>
<comment type="caution">
    <text evidence="3">The sequence shown here is derived from an EMBL/GenBank/DDBJ whole genome shotgun (WGS) entry which is preliminary data.</text>
</comment>
<evidence type="ECO:0000313" key="5">
    <source>
        <dbReference type="Proteomes" id="UP000019849"/>
    </source>
</evidence>
<sequence length="328" mass="34391">MTDVQAAPPAEEDFERPVPAERAPRKTAPIVPAQNIAGRALVVVIAIMTFLSCVTFGAVTLVRDTASVWENQISREATIQIKPADGIDMEIALATAAGIASEFDGVKGTRIVDRAATVRLLEPWLGSGFDIGQLPVPRLVIVTINEDSPPDFAAMRTAIATAVPSATLDDHRTWVDRLVAMAHTTVTIGIAVLALMLSATVMTVVFATRGAMAGNGHIIEVLHFVGAEASFIARQFRNRFLFTGMKGAAAGGVAAIAVFVAFSWWSSRNMATPQGDQAAALFGNFAIGSAGYLGVLMMVVVIGALTAATSHATVVAYLSDLEAGQADV</sequence>
<evidence type="ECO:0000313" key="4">
    <source>
        <dbReference type="EMBL" id="TDR37234.1"/>
    </source>
</evidence>
<feature type="transmembrane region" description="Helical" evidence="2">
    <location>
        <begin position="40"/>
        <end position="62"/>
    </location>
</feature>
<dbReference type="Proteomes" id="UP000294958">
    <property type="component" value="Unassembled WGS sequence"/>
</dbReference>
<dbReference type="AlphaFoldDB" id="A0A011VQ14"/>
<keyword evidence="6" id="KW-1185">Reference proteome</keyword>
<feature type="transmembrane region" description="Helical" evidence="2">
    <location>
        <begin position="285"/>
        <end position="308"/>
    </location>
</feature>
<gene>
    <name evidence="3" type="ORF">BG36_00805</name>
    <name evidence="4" type="ORF">DES43_103163</name>
</gene>
<accession>A0A011VQ14</accession>
<keyword evidence="2" id="KW-0472">Membrane</keyword>
<dbReference type="GO" id="GO:0051301">
    <property type="term" value="P:cell division"/>
    <property type="evidence" value="ECO:0007669"/>
    <property type="project" value="UniProtKB-KW"/>
</dbReference>
<reference evidence="3 5" key="1">
    <citation type="submission" date="2014-02" db="EMBL/GenBank/DDBJ databases">
        <title>Aquamicrobium defluvii Genome sequencing.</title>
        <authorList>
            <person name="Wang X."/>
        </authorList>
    </citation>
    <scope>NUCLEOTIDE SEQUENCE [LARGE SCALE GENOMIC DNA]</scope>
    <source>
        <strain evidence="3 5">W13Z1</strain>
    </source>
</reference>
<dbReference type="EMBL" id="JENY01000001">
    <property type="protein sequence ID" value="EXL10435.1"/>
    <property type="molecule type" value="Genomic_DNA"/>
</dbReference>
<keyword evidence="3" id="KW-0132">Cell division</keyword>
<keyword evidence="3" id="KW-0131">Cell cycle</keyword>
<dbReference type="eggNOG" id="COG2177">
    <property type="taxonomic scope" value="Bacteria"/>
</dbReference>
<feature type="region of interest" description="Disordered" evidence="1">
    <location>
        <begin position="1"/>
        <end position="25"/>
    </location>
</feature>
<dbReference type="PANTHER" id="PTHR47755:SF1">
    <property type="entry name" value="CELL DIVISION PROTEIN FTSX"/>
    <property type="match status" value="1"/>
</dbReference>
<keyword evidence="2" id="KW-0812">Transmembrane</keyword>
<dbReference type="PANTHER" id="PTHR47755">
    <property type="entry name" value="CELL DIVISION PROTEIN FTSX"/>
    <property type="match status" value="1"/>
</dbReference>
<dbReference type="EMBL" id="SNZF01000003">
    <property type="protein sequence ID" value="TDR37234.1"/>
    <property type="molecule type" value="Genomic_DNA"/>
</dbReference>
<feature type="transmembrane region" description="Helical" evidence="2">
    <location>
        <begin position="186"/>
        <end position="207"/>
    </location>
</feature>
<dbReference type="GO" id="GO:0016020">
    <property type="term" value="C:membrane"/>
    <property type="evidence" value="ECO:0007669"/>
    <property type="project" value="InterPro"/>
</dbReference>
<protein>
    <submittedName>
        <fullName evidence="3">Cell division protein FtsX</fullName>
    </submittedName>
    <submittedName>
        <fullName evidence="4">Cell division transport system permease protein</fullName>
    </submittedName>
</protein>
<dbReference type="HOGENOM" id="CLU_067538_0_0_5"/>
<name>A0A011VQ14_9HYPH</name>
<evidence type="ECO:0000313" key="3">
    <source>
        <dbReference type="EMBL" id="EXL10435.1"/>
    </source>
</evidence>
<reference evidence="4 6" key="2">
    <citation type="submission" date="2019-03" db="EMBL/GenBank/DDBJ databases">
        <title>Genomic Encyclopedia of Type Strains, Phase IV (KMG-IV): sequencing the most valuable type-strain genomes for metagenomic binning, comparative biology and taxonomic classification.</title>
        <authorList>
            <person name="Goeker M."/>
        </authorList>
    </citation>
    <scope>NUCLEOTIDE SEQUENCE [LARGE SCALE GENOMIC DNA]</scope>
    <source>
        <strain evidence="4 6">DSM 11603</strain>
    </source>
</reference>
<dbReference type="RefSeq" id="WP_035022134.1">
    <property type="nucleotide sequence ID" value="NZ_KK073877.1"/>
</dbReference>
<dbReference type="GO" id="GO:0032153">
    <property type="term" value="C:cell division site"/>
    <property type="evidence" value="ECO:0007669"/>
    <property type="project" value="TreeGrafter"/>
</dbReference>
<dbReference type="PATRIC" id="fig|69279.3.peg.162"/>
<dbReference type="OrthoDB" id="9814843at2"/>
<dbReference type="InterPro" id="IPR004513">
    <property type="entry name" value="FtsX"/>
</dbReference>
<keyword evidence="2" id="KW-1133">Transmembrane helix</keyword>
<evidence type="ECO:0000256" key="1">
    <source>
        <dbReference type="SAM" id="MobiDB-lite"/>
    </source>
</evidence>
<proteinExistence type="predicted"/>
<dbReference type="Proteomes" id="UP000019849">
    <property type="component" value="Unassembled WGS sequence"/>
</dbReference>
<organism evidence="3 5">
    <name type="scientific">Aquamicrobium defluvii</name>
    <dbReference type="NCBI Taxonomy" id="69279"/>
    <lineage>
        <taxon>Bacteria</taxon>
        <taxon>Pseudomonadati</taxon>
        <taxon>Pseudomonadota</taxon>
        <taxon>Alphaproteobacteria</taxon>
        <taxon>Hyphomicrobiales</taxon>
        <taxon>Phyllobacteriaceae</taxon>
        <taxon>Aquamicrobium</taxon>
    </lineage>
</organism>
<evidence type="ECO:0000313" key="6">
    <source>
        <dbReference type="Proteomes" id="UP000294958"/>
    </source>
</evidence>
<evidence type="ECO:0000256" key="2">
    <source>
        <dbReference type="SAM" id="Phobius"/>
    </source>
</evidence>
<dbReference type="STRING" id="69279.BG36_00805"/>
<feature type="transmembrane region" description="Helical" evidence="2">
    <location>
        <begin position="240"/>
        <end position="265"/>
    </location>
</feature>